<comment type="caution">
    <text evidence="1">The sequence shown here is derived from an EMBL/GenBank/DDBJ whole genome shotgun (WGS) entry which is preliminary data.</text>
</comment>
<evidence type="ECO:0000313" key="1">
    <source>
        <dbReference type="EMBL" id="MFD1950167.1"/>
    </source>
</evidence>
<evidence type="ECO:0000313" key="2">
    <source>
        <dbReference type="Proteomes" id="UP001597400"/>
    </source>
</evidence>
<evidence type="ECO:0008006" key="3">
    <source>
        <dbReference type="Google" id="ProtNLM"/>
    </source>
</evidence>
<sequence>MRRATWIAGAVALLVPVILLWNRVAVSVVPVASAAAVLRPVPVSAPTRRLFGGGLDDPSVADVVAGGEGDAPVLVGVVGRLPDAAVALVRDADGRSRPVAVGELAGTWRLEGLAADRAVFARGTERVRVRLAGE</sequence>
<dbReference type="RefSeq" id="WP_380927998.1">
    <property type="nucleotide sequence ID" value="NZ_JBHUGS010000001.1"/>
</dbReference>
<dbReference type="Proteomes" id="UP001597400">
    <property type="component" value="Unassembled WGS sequence"/>
</dbReference>
<reference evidence="2" key="1">
    <citation type="journal article" date="2019" name="Int. J. Syst. Evol. Microbiol.">
        <title>The Global Catalogue of Microorganisms (GCM) 10K type strain sequencing project: providing services to taxonomists for standard genome sequencing and annotation.</title>
        <authorList>
            <consortium name="The Broad Institute Genomics Platform"/>
            <consortium name="The Broad Institute Genome Sequencing Center for Infectious Disease"/>
            <person name="Wu L."/>
            <person name="Ma J."/>
        </authorList>
    </citation>
    <scope>NUCLEOTIDE SEQUENCE [LARGE SCALE GENOMIC DNA]</scope>
    <source>
        <strain evidence="2">CGMCC 1.12702</strain>
    </source>
</reference>
<organism evidence="1 2">
    <name type="scientific">Sphingomonas arantia</name>
    <dbReference type="NCBI Taxonomy" id="1460676"/>
    <lineage>
        <taxon>Bacteria</taxon>
        <taxon>Pseudomonadati</taxon>
        <taxon>Pseudomonadota</taxon>
        <taxon>Alphaproteobacteria</taxon>
        <taxon>Sphingomonadales</taxon>
        <taxon>Sphingomonadaceae</taxon>
        <taxon>Sphingomonas</taxon>
    </lineage>
</organism>
<accession>A0ABW4TXB2</accession>
<proteinExistence type="predicted"/>
<keyword evidence="2" id="KW-1185">Reference proteome</keyword>
<protein>
    <recommendedName>
        <fullName evidence="3">Type II secretion system protein GspC N-terminal domain-containing protein</fullName>
    </recommendedName>
</protein>
<dbReference type="EMBL" id="JBHUGS010000001">
    <property type="protein sequence ID" value="MFD1950167.1"/>
    <property type="molecule type" value="Genomic_DNA"/>
</dbReference>
<gene>
    <name evidence="1" type="ORF">ACFSGX_05230</name>
</gene>
<name>A0ABW4TXB2_9SPHN</name>